<dbReference type="InterPro" id="IPR036638">
    <property type="entry name" value="HLH_DNA-bd_sf"/>
</dbReference>
<dbReference type="InterPro" id="IPR011598">
    <property type="entry name" value="bHLH_dom"/>
</dbReference>
<dbReference type="PROSITE" id="PS50888">
    <property type="entry name" value="BHLH"/>
    <property type="match status" value="1"/>
</dbReference>
<evidence type="ECO:0000256" key="4">
    <source>
        <dbReference type="ARBA" id="ARBA00023242"/>
    </source>
</evidence>
<protein>
    <recommendedName>
        <fullName evidence="6">BHLH domain-containing protein</fullName>
    </recommendedName>
</protein>
<dbReference type="InterPro" id="IPR015660">
    <property type="entry name" value="MASH1/Ascl1a-like"/>
</dbReference>
<keyword evidence="3" id="KW-0804">Transcription</keyword>
<dbReference type="SMART" id="SM00353">
    <property type="entry name" value="HLH"/>
    <property type="match status" value="1"/>
</dbReference>
<dbReference type="PANTHER" id="PTHR13935:SF63">
    <property type="entry name" value="BHLH DOMAIN-CONTAINING PROTEIN"/>
    <property type="match status" value="1"/>
</dbReference>
<dbReference type="SUPFAM" id="SSF47459">
    <property type="entry name" value="HLH, helix-loop-helix DNA-binding domain"/>
    <property type="match status" value="1"/>
</dbReference>
<dbReference type="GO" id="GO:0000977">
    <property type="term" value="F:RNA polymerase II transcription regulatory region sequence-specific DNA binding"/>
    <property type="evidence" value="ECO:0007669"/>
    <property type="project" value="TreeGrafter"/>
</dbReference>
<gene>
    <name evidence="7" type="ORF">G4B88_006725</name>
</gene>
<reference evidence="7 8" key="1">
    <citation type="journal article" date="2020" name="bioRxiv">
        <title>Sequence and annotation of 42 cannabis genomes reveals extensive copy number variation in cannabinoid synthesis and pathogen resistance genes.</title>
        <authorList>
            <person name="Mckernan K.J."/>
            <person name="Helbert Y."/>
            <person name="Kane L.T."/>
            <person name="Ebling H."/>
            <person name="Zhang L."/>
            <person name="Liu B."/>
            <person name="Eaton Z."/>
            <person name="Mclaughlin S."/>
            <person name="Kingan S."/>
            <person name="Baybayan P."/>
            <person name="Concepcion G."/>
            <person name="Jordan M."/>
            <person name="Riva A."/>
            <person name="Barbazuk W."/>
            <person name="Harkins T."/>
        </authorList>
    </citation>
    <scope>NUCLEOTIDE SEQUENCE [LARGE SCALE GENOMIC DNA]</scope>
    <source>
        <strain evidence="8">cv. Jamaican Lion 4</strain>
        <tissue evidence="7">Leaf</tissue>
    </source>
</reference>
<evidence type="ECO:0000313" key="7">
    <source>
        <dbReference type="EMBL" id="KAF4386469.1"/>
    </source>
</evidence>
<comment type="caution">
    <text evidence="7">The sequence shown here is derived from an EMBL/GenBank/DDBJ whole genome shotgun (WGS) entry which is preliminary data.</text>
</comment>
<name>A0A7J6GWI3_CANSA</name>
<dbReference type="EMBL" id="JAATIQ010000081">
    <property type="protein sequence ID" value="KAF4386469.1"/>
    <property type="molecule type" value="Genomic_DNA"/>
</dbReference>
<feature type="domain" description="BHLH" evidence="6">
    <location>
        <begin position="34"/>
        <end position="86"/>
    </location>
</feature>
<accession>A0A7J6GWI3</accession>
<comment type="subcellular location">
    <subcellularLocation>
        <location evidence="1">Nucleus</location>
    </subcellularLocation>
</comment>
<keyword evidence="4" id="KW-0539">Nucleus</keyword>
<evidence type="ECO:0000259" key="6">
    <source>
        <dbReference type="PROSITE" id="PS50888"/>
    </source>
</evidence>
<evidence type="ECO:0000256" key="1">
    <source>
        <dbReference type="ARBA" id="ARBA00004123"/>
    </source>
</evidence>
<dbReference type="FunFam" id="4.10.280.10:FF:000103">
    <property type="entry name" value="Transcription factor bHLH162"/>
    <property type="match status" value="1"/>
</dbReference>
<dbReference type="GO" id="GO:0046983">
    <property type="term" value="F:protein dimerization activity"/>
    <property type="evidence" value="ECO:0007669"/>
    <property type="project" value="InterPro"/>
</dbReference>
<evidence type="ECO:0000256" key="3">
    <source>
        <dbReference type="ARBA" id="ARBA00023163"/>
    </source>
</evidence>
<dbReference type="GO" id="GO:0090575">
    <property type="term" value="C:RNA polymerase II transcription regulator complex"/>
    <property type="evidence" value="ECO:0007669"/>
    <property type="project" value="TreeGrafter"/>
</dbReference>
<dbReference type="Gene3D" id="4.10.280.10">
    <property type="entry name" value="Helix-loop-helix DNA-binding domain"/>
    <property type="match status" value="1"/>
</dbReference>
<feature type="coiled-coil region" evidence="5">
    <location>
        <begin position="76"/>
        <end position="103"/>
    </location>
</feature>
<dbReference type="Proteomes" id="UP000583929">
    <property type="component" value="Unassembled WGS sequence"/>
</dbReference>
<proteinExistence type="predicted"/>
<keyword evidence="2" id="KW-0805">Transcription regulation</keyword>
<keyword evidence="8" id="KW-1185">Reference proteome</keyword>
<evidence type="ECO:0000313" key="8">
    <source>
        <dbReference type="Proteomes" id="UP000583929"/>
    </source>
</evidence>
<dbReference type="PANTHER" id="PTHR13935">
    <property type="entry name" value="ACHAETE-SCUTE TRANSCRIPTION FACTOR-RELATED"/>
    <property type="match status" value="1"/>
</dbReference>
<dbReference type="AlphaFoldDB" id="A0A7J6GWI3"/>
<dbReference type="Pfam" id="PF00010">
    <property type="entry name" value="HLH"/>
    <property type="match status" value="1"/>
</dbReference>
<organism evidence="7 8">
    <name type="scientific">Cannabis sativa</name>
    <name type="common">Hemp</name>
    <name type="synonym">Marijuana</name>
    <dbReference type="NCBI Taxonomy" id="3483"/>
    <lineage>
        <taxon>Eukaryota</taxon>
        <taxon>Viridiplantae</taxon>
        <taxon>Streptophyta</taxon>
        <taxon>Embryophyta</taxon>
        <taxon>Tracheophyta</taxon>
        <taxon>Spermatophyta</taxon>
        <taxon>Magnoliopsida</taxon>
        <taxon>eudicotyledons</taxon>
        <taxon>Gunneridae</taxon>
        <taxon>Pentapetalae</taxon>
        <taxon>rosids</taxon>
        <taxon>fabids</taxon>
        <taxon>Rosales</taxon>
        <taxon>Cannabaceae</taxon>
        <taxon>Cannabis</taxon>
    </lineage>
</organism>
<dbReference type="GO" id="GO:0000981">
    <property type="term" value="F:DNA-binding transcription factor activity, RNA polymerase II-specific"/>
    <property type="evidence" value="ECO:0007669"/>
    <property type="project" value="TreeGrafter"/>
</dbReference>
<keyword evidence="5" id="KW-0175">Coiled coil</keyword>
<evidence type="ECO:0000256" key="5">
    <source>
        <dbReference type="SAM" id="Coils"/>
    </source>
</evidence>
<sequence>MGIFVVEDLAAKKEPVLMEDHRDCNRHHSQSSSVTKIERKIVEKNRRNHMKVLFSKLNSLLPPQNSREALTLPDQVDEAIKYIKSLEAKVKKSKEKKELMSKKRSYSSSFEKENNKVMGLGSIRSSPKLEIHEMGSIIEIVLITGQDNQFIFYEIIRILHEERADVINAKYSVFGDSIFHLVHAEMAESIFTFGGTKISERVKRFVSGCCSDVESQPDHQYWWDDFEIHPELLEF</sequence>
<evidence type="ECO:0000256" key="2">
    <source>
        <dbReference type="ARBA" id="ARBA00023015"/>
    </source>
</evidence>